<dbReference type="Proteomes" id="UP000568106">
    <property type="component" value="Unassembled WGS sequence"/>
</dbReference>
<gene>
    <name evidence="2" type="ORF">HDF09_001574</name>
</gene>
<reference evidence="2" key="1">
    <citation type="submission" date="2020-08" db="EMBL/GenBank/DDBJ databases">
        <title>Genomic Encyclopedia of Type Strains, Phase IV (KMG-V): Genome sequencing to study the core and pangenomes of soil and plant-associated prokaryotes.</title>
        <authorList>
            <person name="Whitman W."/>
        </authorList>
    </citation>
    <scope>NUCLEOTIDE SEQUENCE [LARGE SCALE GENOMIC DNA]</scope>
    <source>
        <strain evidence="2">M8UP27</strain>
    </source>
</reference>
<dbReference type="InterPro" id="IPR032710">
    <property type="entry name" value="NTF2-like_dom_sf"/>
</dbReference>
<accession>A0A7W8IIE6</accession>
<dbReference type="Pfam" id="PF12680">
    <property type="entry name" value="SnoaL_2"/>
    <property type="match status" value="1"/>
</dbReference>
<comment type="caution">
    <text evidence="2">The sequence shown here is derived from an EMBL/GenBank/DDBJ whole genome shotgun (WGS) entry which is preliminary data.</text>
</comment>
<proteinExistence type="predicted"/>
<organism evidence="2 3">
    <name type="scientific">Tunturiibacter empetritectus</name>
    <dbReference type="NCBI Taxonomy" id="3069691"/>
    <lineage>
        <taxon>Bacteria</taxon>
        <taxon>Pseudomonadati</taxon>
        <taxon>Acidobacteriota</taxon>
        <taxon>Terriglobia</taxon>
        <taxon>Terriglobales</taxon>
        <taxon>Acidobacteriaceae</taxon>
        <taxon>Tunturiibacter</taxon>
    </lineage>
</organism>
<dbReference type="EMBL" id="JACHDY010000002">
    <property type="protein sequence ID" value="MBB5316905.1"/>
    <property type="molecule type" value="Genomic_DNA"/>
</dbReference>
<sequence>MSREQKVAAVEAYLDCFVTKDLSKVSFAEDVTFEGPRMPKLTGRPTVFGFLTHILPMVKGIQLKQHIVEGDYVATVFDMETVNGVDHVCDRIHIVDGQIKAIHAFYYPDEIPEGQTS</sequence>
<evidence type="ECO:0000313" key="2">
    <source>
        <dbReference type="EMBL" id="MBB5316905.1"/>
    </source>
</evidence>
<evidence type="ECO:0000259" key="1">
    <source>
        <dbReference type="Pfam" id="PF12680"/>
    </source>
</evidence>
<dbReference type="SUPFAM" id="SSF54427">
    <property type="entry name" value="NTF2-like"/>
    <property type="match status" value="1"/>
</dbReference>
<feature type="domain" description="SnoaL-like" evidence="1">
    <location>
        <begin position="10"/>
        <end position="101"/>
    </location>
</feature>
<name>A0A7W8IIE6_9BACT</name>
<dbReference type="Gene3D" id="3.10.450.50">
    <property type="match status" value="1"/>
</dbReference>
<dbReference type="AlphaFoldDB" id="A0A7W8IIE6"/>
<keyword evidence="3" id="KW-1185">Reference proteome</keyword>
<protein>
    <recommendedName>
        <fullName evidence="1">SnoaL-like domain-containing protein</fullName>
    </recommendedName>
</protein>
<evidence type="ECO:0000313" key="3">
    <source>
        <dbReference type="Proteomes" id="UP000568106"/>
    </source>
</evidence>
<dbReference type="InterPro" id="IPR037401">
    <property type="entry name" value="SnoaL-like"/>
</dbReference>